<dbReference type="Pfam" id="PF07702">
    <property type="entry name" value="UTRA"/>
    <property type="match status" value="1"/>
</dbReference>
<keyword evidence="2 5" id="KW-0238">DNA-binding</keyword>
<dbReference type="Proteomes" id="UP000183900">
    <property type="component" value="Unassembled WGS sequence"/>
</dbReference>
<dbReference type="InterPro" id="IPR028978">
    <property type="entry name" value="Chorismate_lyase_/UTRA_dom_sf"/>
</dbReference>
<gene>
    <name evidence="5" type="ORF">Ga0061067_11727</name>
</gene>
<keyword evidence="1" id="KW-0805">Transcription regulation</keyword>
<dbReference type="OrthoDB" id="9808698at2"/>
<dbReference type="GO" id="GO:0003700">
    <property type="term" value="F:DNA-binding transcription factor activity"/>
    <property type="evidence" value="ECO:0007669"/>
    <property type="project" value="InterPro"/>
</dbReference>
<dbReference type="PRINTS" id="PR00035">
    <property type="entry name" value="HTHGNTR"/>
</dbReference>
<dbReference type="RefSeq" id="WP_055456946.1">
    <property type="nucleotide sequence ID" value="NZ_CYHE01000017.1"/>
</dbReference>
<dbReference type="InterPro" id="IPR036388">
    <property type="entry name" value="WH-like_DNA-bd_sf"/>
</dbReference>
<dbReference type="PROSITE" id="PS50949">
    <property type="entry name" value="HTH_GNTR"/>
    <property type="match status" value="1"/>
</dbReference>
<proteinExistence type="predicted"/>
<name>A0A0K6IAU8_9HYPH</name>
<dbReference type="SMART" id="SM00345">
    <property type="entry name" value="HTH_GNTR"/>
    <property type="match status" value="1"/>
</dbReference>
<dbReference type="InterPro" id="IPR050679">
    <property type="entry name" value="Bact_HTH_transcr_reg"/>
</dbReference>
<evidence type="ECO:0000313" key="5">
    <source>
        <dbReference type="EMBL" id="CUB00236.1"/>
    </source>
</evidence>
<dbReference type="Gene3D" id="1.10.10.10">
    <property type="entry name" value="Winged helix-like DNA-binding domain superfamily/Winged helix DNA-binding domain"/>
    <property type="match status" value="1"/>
</dbReference>
<reference evidence="6" key="1">
    <citation type="submission" date="2015-08" db="EMBL/GenBank/DDBJ databases">
        <authorList>
            <person name="Varghese N."/>
        </authorList>
    </citation>
    <scope>NUCLEOTIDE SEQUENCE [LARGE SCALE GENOMIC DNA]</scope>
    <source>
        <strain evidence="6">DSM 23407</strain>
    </source>
</reference>
<dbReference type="InterPro" id="IPR011663">
    <property type="entry name" value="UTRA"/>
</dbReference>
<dbReference type="AlphaFoldDB" id="A0A0K6IAU8"/>
<organism evidence="5 6">
    <name type="scientific">Pannonibacter indicus</name>
    <dbReference type="NCBI Taxonomy" id="466044"/>
    <lineage>
        <taxon>Bacteria</taxon>
        <taxon>Pseudomonadati</taxon>
        <taxon>Pseudomonadota</taxon>
        <taxon>Alphaproteobacteria</taxon>
        <taxon>Hyphomicrobiales</taxon>
        <taxon>Stappiaceae</taxon>
        <taxon>Pannonibacter</taxon>
    </lineage>
</organism>
<evidence type="ECO:0000256" key="3">
    <source>
        <dbReference type="ARBA" id="ARBA00023163"/>
    </source>
</evidence>
<keyword evidence="6" id="KW-1185">Reference proteome</keyword>
<evidence type="ECO:0000256" key="2">
    <source>
        <dbReference type="ARBA" id="ARBA00023125"/>
    </source>
</evidence>
<dbReference type="GO" id="GO:0003677">
    <property type="term" value="F:DNA binding"/>
    <property type="evidence" value="ECO:0007669"/>
    <property type="project" value="UniProtKB-KW"/>
</dbReference>
<dbReference type="SMART" id="SM00866">
    <property type="entry name" value="UTRA"/>
    <property type="match status" value="1"/>
</dbReference>
<evidence type="ECO:0000256" key="1">
    <source>
        <dbReference type="ARBA" id="ARBA00023015"/>
    </source>
</evidence>
<dbReference type="SUPFAM" id="SSF46785">
    <property type="entry name" value="Winged helix' DNA-binding domain"/>
    <property type="match status" value="1"/>
</dbReference>
<dbReference type="Pfam" id="PF00392">
    <property type="entry name" value="GntR"/>
    <property type="match status" value="1"/>
</dbReference>
<dbReference type="SUPFAM" id="SSF64288">
    <property type="entry name" value="Chorismate lyase-like"/>
    <property type="match status" value="1"/>
</dbReference>
<protein>
    <submittedName>
        <fullName evidence="5">DNA-binding transcriptional regulator, GntR family</fullName>
    </submittedName>
</protein>
<feature type="domain" description="HTH gntR-type" evidence="4">
    <location>
        <begin position="15"/>
        <end position="83"/>
    </location>
</feature>
<dbReference type="CDD" id="cd07377">
    <property type="entry name" value="WHTH_GntR"/>
    <property type="match status" value="1"/>
</dbReference>
<sequence>MTKADANRPGAGAGQITWQSIQAEALRRIHDREWAPGSLIPHEEELAAEFGCARATVNRALRELAILGMLERRRKAGTRVPLNPVRRATFQIPVIRQDVEAKGMDYAYQRLTLGTKPLPAAIAAALSLEPGTPCLHVTSLHMADGKPYCQEDRWINPAVEGAGVQDFVAISPNEWLVQNIPFSRGGIDFSATSASPILADMLHCKPGEALFVMERTTFSGDMPVTAVRLTYAPGHKVSTAI</sequence>
<evidence type="ECO:0000313" key="6">
    <source>
        <dbReference type="Proteomes" id="UP000183900"/>
    </source>
</evidence>
<accession>A0A0K6IAU8</accession>
<dbReference type="Gene3D" id="3.40.1410.10">
    <property type="entry name" value="Chorismate lyase-like"/>
    <property type="match status" value="1"/>
</dbReference>
<keyword evidence="3" id="KW-0804">Transcription</keyword>
<dbReference type="EMBL" id="CYHE01000017">
    <property type="protein sequence ID" value="CUB00236.1"/>
    <property type="molecule type" value="Genomic_DNA"/>
</dbReference>
<dbReference type="InterPro" id="IPR036390">
    <property type="entry name" value="WH_DNA-bd_sf"/>
</dbReference>
<dbReference type="InterPro" id="IPR000524">
    <property type="entry name" value="Tscrpt_reg_HTH_GntR"/>
</dbReference>
<evidence type="ECO:0000259" key="4">
    <source>
        <dbReference type="PROSITE" id="PS50949"/>
    </source>
</evidence>
<dbReference type="PANTHER" id="PTHR44846:SF16">
    <property type="entry name" value="TRANSCRIPTIONAL REGULATOR PHNF-RELATED"/>
    <property type="match status" value="1"/>
</dbReference>
<dbReference type="PANTHER" id="PTHR44846">
    <property type="entry name" value="MANNOSYL-D-GLYCERATE TRANSPORT/METABOLISM SYSTEM REPRESSOR MNGR-RELATED"/>
    <property type="match status" value="1"/>
</dbReference>